<evidence type="ECO:0000313" key="2">
    <source>
        <dbReference type="Proteomes" id="UP000324222"/>
    </source>
</evidence>
<proteinExistence type="predicted"/>
<accession>A0A5B7JV54</accession>
<comment type="caution">
    <text evidence="1">The sequence shown here is derived from an EMBL/GenBank/DDBJ whole genome shotgun (WGS) entry which is preliminary data.</text>
</comment>
<evidence type="ECO:0000313" key="1">
    <source>
        <dbReference type="EMBL" id="MPC98669.1"/>
    </source>
</evidence>
<gene>
    <name evidence="1" type="ORF">E2C01_094048</name>
</gene>
<keyword evidence="2" id="KW-1185">Reference proteome</keyword>
<dbReference type="AlphaFoldDB" id="A0A5B7JV54"/>
<organism evidence="1 2">
    <name type="scientific">Portunus trituberculatus</name>
    <name type="common">Swimming crab</name>
    <name type="synonym">Neptunus trituberculatus</name>
    <dbReference type="NCBI Taxonomy" id="210409"/>
    <lineage>
        <taxon>Eukaryota</taxon>
        <taxon>Metazoa</taxon>
        <taxon>Ecdysozoa</taxon>
        <taxon>Arthropoda</taxon>
        <taxon>Crustacea</taxon>
        <taxon>Multicrustacea</taxon>
        <taxon>Malacostraca</taxon>
        <taxon>Eumalacostraca</taxon>
        <taxon>Eucarida</taxon>
        <taxon>Decapoda</taxon>
        <taxon>Pleocyemata</taxon>
        <taxon>Brachyura</taxon>
        <taxon>Eubrachyura</taxon>
        <taxon>Portunoidea</taxon>
        <taxon>Portunidae</taxon>
        <taxon>Portuninae</taxon>
        <taxon>Portunus</taxon>
    </lineage>
</organism>
<name>A0A5B7JV54_PORTR</name>
<protein>
    <submittedName>
        <fullName evidence="1">Uncharacterized protein</fullName>
    </submittedName>
</protein>
<sequence length="64" mass="6543">MLSLVRLVVVFSKASSGLHSPALTCSSLISHAKGAAQQVLDAGQAQSSSDAWPVIPYGKDCSAV</sequence>
<reference evidence="1 2" key="1">
    <citation type="submission" date="2019-05" db="EMBL/GenBank/DDBJ databases">
        <title>Another draft genome of Portunus trituberculatus and its Hox gene families provides insights of decapod evolution.</title>
        <authorList>
            <person name="Jeong J.-H."/>
            <person name="Song I."/>
            <person name="Kim S."/>
            <person name="Choi T."/>
            <person name="Kim D."/>
            <person name="Ryu S."/>
            <person name="Kim W."/>
        </authorList>
    </citation>
    <scope>NUCLEOTIDE SEQUENCE [LARGE SCALE GENOMIC DNA]</scope>
    <source>
        <tissue evidence="1">Muscle</tissue>
    </source>
</reference>
<dbReference type="Proteomes" id="UP000324222">
    <property type="component" value="Unassembled WGS sequence"/>
</dbReference>
<dbReference type="EMBL" id="VSRR010115094">
    <property type="protein sequence ID" value="MPC98669.1"/>
    <property type="molecule type" value="Genomic_DNA"/>
</dbReference>